<keyword evidence="5" id="KW-0805">Transcription regulation</keyword>
<dbReference type="AlphaFoldDB" id="A0A2D3WFZ0"/>
<dbReference type="GO" id="GO:0003700">
    <property type="term" value="F:DNA-binding transcription factor activity"/>
    <property type="evidence" value="ECO:0007669"/>
    <property type="project" value="InterPro"/>
</dbReference>
<evidence type="ECO:0000256" key="7">
    <source>
        <dbReference type="ARBA" id="ARBA00023163"/>
    </source>
</evidence>
<proteinExistence type="inferred from homology"/>
<dbReference type="CDD" id="cd07153">
    <property type="entry name" value="Fur_like"/>
    <property type="match status" value="1"/>
</dbReference>
<keyword evidence="6" id="KW-0238">DNA-binding</keyword>
<feature type="binding site" evidence="8">
    <location>
        <position position="131"/>
    </location>
    <ligand>
        <name>Zn(2+)</name>
        <dbReference type="ChEBI" id="CHEBI:29105"/>
    </ligand>
</feature>
<dbReference type="GO" id="GO:0000976">
    <property type="term" value="F:transcription cis-regulatory region binding"/>
    <property type="evidence" value="ECO:0007669"/>
    <property type="project" value="TreeGrafter"/>
</dbReference>
<dbReference type="PANTHER" id="PTHR33202">
    <property type="entry name" value="ZINC UPTAKE REGULATION PROTEIN"/>
    <property type="match status" value="1"/>
</dbReference>
<evidence type="ECO:0000256" key="2">
    <source>
        <dbReference type="ARBA" id="ARBA00007957"/>
    </source>
</evidence>
<keyword evidence="4 8" id="KW-0862">Zinc</keyword>
<dbReference type="Gene3D" id="3.30.1490.190">
    <property type="match status" value="1"/>
</dbReference>
<reference evidence="9 10" key="1">
    <citation type="journal article" date="2017" name="Front. Microbiol.">
        <title>Comparative Genomic Analysis of the Class Epsilonproteobacteria and Proposed Reclassification to Epsilonbacteraeota (phyl. nov.).</title>
        <authorList>
            <person name="Waite D.W."/>
            <person name="Vanwonterghem I."/>
            <person name="Rinke C."/>
            <person name="Parks D.H."/>
            <person name="Zhang Y."/>
            <person name="Takai K."/>
            <person name="Sievert S.M."/>
            <person name="Simon J."/>
            <person name="Campbell B.J."/>
            <person name="Hanson T.E."/>
            <person name="Woyke T."/>
            <person name="Klotz M.G."/>
            <person name="Hugenholtz P."/>
        </authorList>
    </citation>
    <scope>NUCLEOTIDE SEQUENCE [LARGE SCALE GENOMIC DNA]</scope>
    <source>
        <strain evidence="9">UBA12443</strain>
    </source>
</reference>
<dbReference type="PANTHER" id="PTHR33202:SF7">
    <property type="entry name" value="FERRIC UPTAKE REGULATION PROTEIN"/>
    <property type="match status" value="1"/>
</dbReference>
<dbReference type="SUPFAM" id="SSF46785">
    <property type="entry name" value="Winged helix' DNA-binding domain"/>
    <property type="match status" value="1"/>
</dbReference>
<evidence type="ECO:0000256" key="1">
    <source>
        <dbReference type="ARBA" id="ARBA00002997"/>
    </source>
</evidence>
<dbReference type="InterPro" id="IPR043135">
    <property type="entry name" value="Fur_C"/>
</dbReference>
<feature type="binding site" evidence="8">
    <location>
        <position position="92"/>
    </location>
    <ligand>
        <name>Zn(2+)</name>
        <dbReference type="ChEBI" id="CHEBI:29105"/>
    </ligand>
</feature>
<name>A0A2D3WFZ0_9BACT</name>
<evidence type="ECO:0000256" key="5">
    <source>
        <dbReference type="ARBA" id="ARBA00023015"/>
    </source>
</evidence>
<organism evidence="9 10">
    <name type="scientific">Sulfuricurvum kujiense</name>
    <dbReference type="NCBI Taxonomy" id="148813"/>
    <lineage>
        <taxon>Bacteria</taxon>
        <taxon>Pseudomonadati</taxon>
        <taxon>Campylobacterota</taxon>
        <taxon>Epsilonproteobacteria</taxon>
        <taxon>Campylobacterales</taxon>
        <taxon>Sulfurimonadaceae</taxon>
        <taxon>Sulfuricurvum</taxon>
    </lineage>
</organism>
<dbReference type="Pfam" id="PF01475">
    <property type="entry name" value="FUR"/>
    <property type="match status" value="1"/>
</dbReference>
<dbReference type="GO" id="GO:0045892">
    <property type="term" value="P:negative regulation of DNA-templated transcription"/>
    <property type="evidence" value="ECO:0007669"/>
    <property type="project" value="TreeGrafter"/>
</dbReference>
<keyword evidence="8" id="KW-0479">Metal-binding</keyword>
<evidence type="ECO:0000256" key="4">
    <source>
        <dbReference type="ARBA" id="ARBA00022833"/>
    </source>
</evidence>
<keyword evidence="7" id="KW-0804">Transcription</keyword>
<feature type="binding site" evidence="8">
    <location>
        <position position="89"/>
    </location>
    <ligand>
        <name>Zn(2+)</name>
        <dbReference type="ChEBI" id="CHEBI:29105"/>
    </ligand>
</feature>
<dbReference type="InterPro" id="IPR036390">
    <property type="entry name" value="WH_DNA-bd_sf"/>
</dbReference>
<dbReference type="Proteomes" id="UP000228859">
    <property type="component" value="Unassembled WGS sequence"/>
</dbReference>
<sequence>MKHEHLLKSHQLKATPQRLAIIQLMHQAGHISIDELYQKIREKFSSISLATLYKNVNTMLDVTLIREIKIAGQKTKYEIEKEAHAHIMCKSCGELKDIEYDPHSILQKSIEMSHYKAEDISIVISGVCPECQKK</sequence>
<protein>
    <submittedName>
        <fullName evidence="9">Transcriptional repressor</fullName>
    </submittedName>
</protein>
<accession>A0A2D3WFZ0</accession>
<comment type="similarity">
    <text evidence="2">Belongs to the Fur family.</text>
</comment>
<evidence type="ECO:0000313" key="10">
    <source>
        <dbReference type="Proteomes" id="UP000228859"/>
    </source>
</evidence>
<dbReference type="InterPro" id="IPR002481">
    <property type="entry name" value="FUR"/>
</dbReference>
<evidence type="ECO:0000313" key="9">
    <source>
        <dbReference type="EMBL" id="DAB37657.1"/>
    </source>
</evidence>
<dbReference type="EMBL" id="DLUI01000143">
    <property type="protein sequence ID" value="DAB37657.1"/>
    <property type="molecule type" value="Genomic_DNA"/>
</dbReference>
<comment type="function">
    <text evidence="1">Acts as a global negative controlling element, employing Fe(2+) as a cofactor to bind the operator of the repressed genes.</text>
</comment>
<dbReference type="InterPro" id="IPR036388">
    <property type="entry name" value="WH-like_DNA-bd_sf"/>
</dbReference>
<evidence type="ECO:0000256" key="3">
    <source>
        <dbReference type="ARBA" id="ARBA00022491"/>
    </source>
</evidence>
<comment type="caution">
    <text evidence="9">The sequence shown here is derived from an EMBL/GenBank/DDBJ whole genome shotgun (WGS) entry which is preliminary data.</text>
</comment>
<dbReference type="GO" id="GO:1900376">
    <property type="term" value="P:regulation of secondary metabolite biosynthetic process"/>
    <property type="evidence" value="ECO:0007669"/>
    <property type="project" value="TreeGrafter"/>
</dbReference>
<dbReference type="RefSeq" id="WP_294893657.1">
    <property type="nucleotide sequence ID" value="NZ_DLUI01000143.1"/>
</dbReference>
<feature type="binding site" evidence="8">
    <location>
        <position position="128"/>
    </location>
    <ligand>
        <name>Zn(2+)</name>
        <dbReference type="ChEBI" id="CHEBI:29105"/>
    </ligand>
</feature>
<evidence type="ECO:0000256" key="6">
    <source>
        <dbReference type="ARBA" id="ARBA00023125"/>
    </source>
</evidence>
<keyword evidence="3" id="KW-0678">Repressor</keyword>
<gene>
    <name evidence="9" type="ORF">CFH83_09870</name>
</gene>
<dbReference type="Gene3D" id="1.10.10.10">
    <property type="entry name" value="Winged helix-like DNA-binding domain superfamily/Winged helix DNA-binding domain"/>
    <property type="match status" value="1"/>
</dbReference>
<evidence type="ECO:0000256" key="8">
    <source>
        <dbReference type="PIRSR" id="PIRSR602481-1"/>
    </source>
</evidence>
<dbReference type="GO" id="GO:0008270">
    <property type="term" value="F:zinc ion binding"/>
    <property type="evidence" value="ECO:0007669"/>
    <property type="project" value="TreeGrafter"/>
</dbReference>
<comment type="cofactor">
    <cofactor evidence="8">
        <name>Zn(2+)</name>
        <dbReference type="ChEBI" id="CHEBI:29105"/>
    </cofactor>
    <text evidence="8">Binds 1 zinc ion per subunit.</text>
</comment>